<comment type="caution">
    <text evidence="1">The sequence shown here is derived from an EMBL/GenBank/DDBJ whole genome shotgun (WGS) entry which is preliminary data.</text>
</comment>
<evidence type="ECO:0008006" key="2">
    <source>
        <dbReference type="Google" id="ProtNLM"/>
    </source>
</evidence>
<sequence length="356" mass="40637">MNRADTEFLTDRAIADAKDNPIAWYRPRATPRKFHLDCDHRTRFLFGGKQSSKTWSIVAEIVMAITGIESVHTPGALKKYRPPPHKWRHWCEDLTRVATGILYPIYRELIPPSMLVRRGPQALPGFNKEDHTLHLTNGSQVQFLSYILPPMKGESATLHGVAYDEPPPEKLYESQYIRLIRYGGQMIGAMTLDERRASHPIHWIDRRIRRRGDGGHVNWWRVHTDENILALMEEAPTQEDADRIWAAYEDAKASLSDAERAVVFEGRGGWAVGLVFPDFDEKIHAAYDQLSPKEVVALAKKGYGIIRCGLDGGMDHPTAMIWAYTHGKHPIPSLDIAEGDHLVYREYKVRGRNYPQ</sequence>
<dbReference type="EMBL" id="BARU01007318">
    <property type="protein sequence ID" value="GAH43946.1"/>
    <property type="molecule type" value="Genomic_DNA"/>
</dbReference>
<gene>
    <name evidence="1" type="ORF">S03H2_14420</name>
</gene>
<name>X1FEA6_9ZZZZ</name>
<organism evidence="1">
    <name type="scientific">marine sediment metagenome</name>
    <dbReference type="NCBI Taxonomy" id="412755"/>
    <lineage>
        <taxon>unclassified sequences</taxon>
        <taxon>metagenomes</taxon>
        <taxon>ecological metagenomes</taxon>
    </lineage>
</organism>
<evidence type="ECO:0000313" key="1">
    <source>
        <dbReference type="EMBL" id="GAH43946.1"/>
    </source>
</evidence>
<proteinExistence type="predicted"/>
<reference evidence="1" key="1">
    <citation type="journal article" date="2014" name="Front. Microbiol.">
        <title>High frequency of phylogenetically diverse reductive dehalogenase-homologous genes in deep subseafloor sedimentary metagenomes.</title>
        <authorList>
            <person name="Kawai M."/>
            <person name="Futagami T."/>
            <person name="Toyoda A."/>
            <person name="Takaki Y."/>
            <person name="Nishi S."/>
            <person name="Hori S."/>
            <person name="Arai W."/>
            <person name="Tsubouchi T."/>
            <person name="Morono Y."/>
            <person name="Uchiyama I."/>
            <person name="Ito T."/>
            <person name="Fujiyama A."/>
            <person name="Inagaki F."/>
            <person name="Takami H."/>
        </authorList>
    </citation>
    <scope>NUCLEOTIDE SEQUENCE</scope>
    <source>
        <strain evidence="1">Expedition CK06-06</strain>
    </source>
</reference>
<dbReference type="AlphaFoldDB" id="X1FEA6"/>
<feature type="non-terminal residue" evidence="1">
    <location>
        <position position="356"/>
    </location>
</feature>
<accession>X1FEA6</accession>
<protein>
    <recommendedName>
        <fullName evidence="2">Terminase large subunit gp17-like C-terminal domain-containing protein</fullName>
    </recommendedName>
</protein>